<dbReference type="Gene3D" id="3.40.50.300">
    <property type="entry name" value="P-loop containing nucleotide triphosphate hydrolases"/>
    <property type="match status" value="1"/>
</dbReference>
<keyword evidence="2" id="KW-1185">Reference proteome</keyword>
<dbReference type="SUPFAM" id="SSF52540">
    <property type="entry name" value="P-loop containing nucleoside triphosphate hydrolases"/>
    <property type="match status" value="1"/>
</dbReference>
<reference evidence="2" key="1">
    <citation type="journal article" date="2019" name="Int. J. Syst. Evol. Microbiol.">
        <title>The Global Catalogue of Microorganisms (GCM) 10K type strain sequencing project: providing services to taxonomists for standard genome sequencing and annotation.</title>
        <authorList>
            <consortium name="The Broad Institute Genomics Platform"/>
            <consortium name="The Broad Institute Genome Sequencing Center for Infectious Disease"/>
            <person name="Wu L."/>
            <person name="Ma J."/>
        </authorList>
    </citation>
    <scope>NUCLEOTIDE SEQUENCE [LARGE SCALE GENOMIC DNA]</scope>
    <source>
        <strain evidence="2">CGMCC 1.6774</strain>
    </source>
</reference>
<dbReference type="RefSeq" id="WP_378479635.1">
    <property type="nucleotide sequence ID" value="NZ_JBHUIW010000029.1"/>
</dbReference>
<dbReference type="PANTHER" id="PTHR43883:SF1">
    <property type="entry name" value="GLUCONOKINASE"/>
    <property type="match status" value="1"/>
</dbReference>
<sequence>MNDDHPPVDDPQADVLAFLADPATHGGVAPVRIDTHAASVFLAGEHAFKIKRAVSFPFLDFSTLEKRRAACAAELVANRPFAPELYAGVVAITREPDGRLALDGTGPAVEWAVRMRRFDETRTLDRLADAGAITPEIVEPLGPIVAAAHARAPVVAAAPWIAALGAYVEQNAEAFASRPDLFDPDATAMLTTRSREALDRLRPLLEARGHAGLVRRGHGDLHLGNIATIDGRPVPFDALEFDATVASGDVLYDLAFLLMDLWERDLPWAANRVLDRWLAQTGRPDDLDALAAMPLFLSLRAAIRAKVTAAKPAPADGARARDAAAQKYFRLACALIDPPPPVLIAVGGLSGTGKSQAARAIAPDLLPVPGAVVLRSDVLRKALAGVEEHTRLPAEAYTPEATARVYTALAARAARVLAAGHSVVADAVFARAAERSAIAAVATTARVRFFGAFLEADLATREARVSGRVRDASDADAAVARHQETYDVGRLDGWARIDAAGTPADTMAALRAALGASAS</sequence>
<evidence type="ECO:0000313" key="2">
    <source>
        <dbReference type="Proteomes" id="UP001597314"/>
    </source>
</evidence>
<organism evidence="1 2">
    <name type="scientific">Rhodoplanes azumiensis</name>
    <dbReference type="NCBI Taxonomy" id="1897628"/>
    <lineage>
        <taxon>Bacteria</taxon>
        <taxon>Pseudomonadati</taxon>
        <taxon>Pseudomonadota</taxon>
        <taxon>Alphaproteobacteria</taxon>
        <taxon>Hyphomicrobiales</taxon>
        <taxon>Nitrobacteraceae</taxon>
        <taxon>Rhodoplanes</taxon>
    </lineage>
</organism>
<comment type="caution">
    <text evidence="1">The sequence shown here is derived from an EMBL/GenBank/DDBJ whole genome shotgun (WGS) entry which is preliminary data.</text>
</comment>
<dbReference type="InterPro" id="IPR052732">
    <property type="entry name" value="Cell-binding_unc_protein"/>
</dbReference>
<accession>A0ABW5AQY2</accession>
<proteinExistence type="predicted"/>
<dbReference type="PANTHER" id="PTHR43883">
    <property type="entry name" value="SLR0207 PROTEIN"/>
    <property type="match status" value="1"/>
</dbReference>
<gene>
    <name evidence="1" type="ORF">ACFSOX_20240</name>
</gene>
<dbReference type="InterPro" id="IPR027417">
    <property type="entry name" value="P-loop_NTPase"/>
</dbReference>
<dbReference type="InterPro" id="IPR011009">
    <property type="entry name" value="Kinase-like_dom_sf"/>
</dbReference>
<evidence type="ECO:0000313" key="1">
    <source>
        <dbReference type="EMBL" id="MFD2184492.1"/>
    </source>
</evidence>
<dbReference type="SUPFAM" id="SSF56112">
    <property type="entry name" value="Protein kinase-like (PK-like)"/>
    <property type="match status" value="1"/>
</dbReference>
<dbReference type="Proteomes" id="UP001597314">
    <property type="component" value="Unassembled WGS sequence"/>
</dbReference>
<name>A0ABW5AQY2_9BRAD</name>
<dbReference type="EMBL" id="JBHUIW010000029">
    <property type="protein sequence ID" value="MFD2184492.1"/>
    <property type="molecule type" value="Genomic_DNA"/>
</dbReference>
<dbReference type="Pfam" id="PF13671">
    <property type="entry name" value="AAA_33"/>
    <property type="match status" value="1"/>
</dbReference>
<protein>
    <submittedName>
        <fullName evidence="1">AAA family ATPase</fullName>
    </submittedName>
</protein>